<keyword evidence="6" id="KW-0560">Oxidoreductase</keyword>
<dbReference type="SUPFAM" id="SSF51998">
    <property type="entry name" value="PFL-like glycyl radical enzymes"/>
    <property type="match status" value="1"/>
</dbReference>
<evidence type="ECO:0000256" key="6">
    <source>
        <dbReference type="ARBA" id="ARBA00023002"/>
    </source>
</evidence>
<evidence type="ECO:0000256" key="3">
    <source>
        <dbReference type="ARBA" id="ARBA00012274"/>
    </source>
</evidence>
<feature type="domain" description="Ribonucleotide reductase large subunit N-terminal" evidence="10">
    <location>
        <begin position="31"/>
        <end position="89"/>
    </location>
</feature>
<dbReference type="PRINTS" id="PR01183">
    <property type="entry name" value="RIBORDTASEM1"/>
</dbReference>
<sequence>MSKIFHKEQLAKAVNPKFAEMVFKDSKIKPKFSENALTILRKRYLQSGETPEGMLERVSMGNPDWYNMMARLDFLPNSPTLFNLGTGKGTSSACFVFDIEDSMDHIMHVATKIASVQKWGGGVGMNFSKLRPKGAEVKGTGNHAGGPVAFLKMYNAIGDCITQSGKRNAAQMAILNVYHADIEEWITCKQEDPDSLSTFNMSVEIPDQFMNLVTKGKGNSSDRDIETFNKITEAAWKTGDPGVYFVDRAERDNPTPHLGPLVGPNPCGEVPNRDNEPCNLGSINLLNMIMIKHDGSKGLNLKKLDETVRLAVRYLNAVLDNNQFSHPDITKAAYETRKIGLGVMGWADALATMNIHYDTNEAVGLGKLIMNIIQKTAHDESEKMCEEITEEEGMYPSWQEPAPKRRNATVTCIAPTGTISILANCLEGSTLVHTVEWGKQKIQSLVNKNYSVYCVDESGKPTIKRAFDTKMTQKKAPVYKVQFDTGVFLRAILLNIQNQRHNRLNQFGYLQWAGIYRV</sequence>
<dbReference type="AlphaFoldDB" id="A0A0F9E6D0"/>
<dbReference type="SUPFAM" id="SSF51294">
    <property type="entry name" value="Hedgehog/intein (Hint) domain"/>
    <property type="match status" value="1"/>
</dbReference>
<comment type="cofactor">
    <cofactor evidence="1">
        <name>adenosylcob(III)alamin</name>
        <dbReference type="ChEBI" id="CHEBI:18408"/>
    </cofactor>
</comment>
<accession>A0A0F9E6D0</accession>
<reference evidence="12" key="1">
    <citation type="journal article" date="2015" name="Nature">
        <title>Complex archaea that bridge the gap between prokaryotes and eukaryotes.</title>
        <authorList>
            <person name="Spang A."/>
            <person name="Saw J.H."/>
            <person name="Jorgensen S.L."/>
            <person name="Zaremba-Niedzwiedzka K."/>
            <person name="Martijn J."/>
            <person name="Lind A.E."/>
            <person name="van Eijk R."/>
            <person name="Schleper C."/>
            <person name="Guy L."/>
            <person name="Ettema T.J."/>
        </authorList>
    </citation>
    <scope>NUCLEOTIDE SEQUENCE</scope>
</reference>
<dbReference type="InterPro" id="IPR008926">
    <property type="entry name" value="RNR_R1-su_N"/>
</dbReference>
<dbReference type="InterPro" id="IPR013344">
    <property type="entry name" value="RNR_NrdJ/NrdZ"/>
</dbReference>
<comment type="caution">
    <text evidence="12">The sequence shown here is derived from an EMBL/GenBank/DDBJ whole genome shotgun (WGS) entry which is preliminary data.</text>
</comment>
<evidence type="ECO:0000256" key="5">
    <source>
        <dbReference type="ARBA" id="ARBA00022741"/>
    </source>
</evidence>
<dbReference type="SUPFAM" id="SSF48168">
    <property type="entry name" value="R1 subunit of ribonucleotide reductase, N-terminal domain"/>
    <property type="match status" value="1"/>
</dbReference>
<evidence type="ECO:0000259" key="11">
    <source>
        <dbReference type="Pfam" id="PF02867"/>
    </source>
</evidence>
<dbReference type="PANTHER" id="PTHR43371:SF1">
    <property type="entry name" value="RIBONUCLEOSIDE-DIPHOSPHATE REDUCTASE"/>
    <property type="match status" value="1"/>
</dbReference>
<dbReference type="EMBL" id="LAZR01026166">
    <property type="protein sequence ID" value="KKL69583.1"/>
    <property type="molecule type" value="Genomic_DNA"/>
</dbReference>
<comment type="similarity">
    <text evidence="2">Belongs to the ribonucleoside diphosphate reductase class-2 family.</text>
</comment>
<organism evidence="12">
    <name type="scientific">marine sediment metagenome</name>
    <dbReference type="NCBI Taxonomy" id="412755"/>
    <lineage>
        <taxon>unclassified sequences</taxon>
        <taxon>metagenomes</taxon>
        <taxon>ecological metagenomes</taxon>
    </lineage>
</organism>
<keyword evidence="5" id="KW-0547">Nucleotide-binding</keyword>
<proteinExistence type="inferred from homology"/>
<keyword evidence="7" id="KW-1015">Disulfide bond</keyword>
<dbReference type="PANTHER" id="PTHR43371">
    <property type="entry name" value="VITAMIN B12-DEPENDENT RIBONUCLEOTIDE REDUCTASE"/>
    <property type="match status" value="1"/>
</dbReference>
<evidence type="ECO:0000313" key="12">
    <source>
        <dbReference type="EMBL" id="KKL69583.1"/>
    </source>
</evidence>
<dbReference type="InterPro" id="IPR050862">
    <property type="entry name" value="RdRp_reductase_class-2"/>
</dbReference>
<feature type="domain" description="Ribonucleotide reductase large subunit C-terminal" evidence="11">
    <location>
        <begin position="92"/>
        <end position="217"/>
    </location>
</feature>
<dbReference type="Pfam" id="PF00317">
    <property type="entry name" value="Ribonuc_red_lgN"/>
    <property type="match status" value="1"/>
</dbReference>
<dbReference type="Pfam" id="PF02867">
    <property type="entry name" value="Ribonuc_red_lgC"/>
    <property type="match status" value="2"/>
</dbReference>
<dbReference type="GO" id="GO:0005524">
    <property type="term" value="F:ATP binding"/>
    <property type="evidence" value="ECO:0007669"/>
    <property type="project" value="InterPro"/>
</dbReference>
<evidence type="ECO:0000259" key="10">
    <source>
        <dbReference type="Pfam" id="PF00317"/>
    </source>
</evidence>
<feature type="domain" description="Ribonucleotide reductase large subunit C-terminal" evidence="11">
    <location>
        <begin position="228"/>
        <end position="400"/>
    </location>
</feature>
<evidence type="ECO:0000256" key="4">
    <source>
        <dbReference type="ARBA" id="ARBA00022628"/>
    </source>
</evidence>
<dbReference type="EC" id="1.17.4.1" evidence="3"/>
<dbReference type="InterPro" id="IPR013509">
    <property type="entry name" value="RNR_lsu_N"/>
</dbReference>
<evidence type="ECO:0000256" key="9">
    <source>
        <dbReference type="ARBA" id="ARBA00047754"/>
    </source>
</evidence>
<evidence type="ECO:0000256" key="1">
    <source>
        <dbReference type="ARBA" id="ARBA00001922"/>
    </source>
</evidence>
<evidence type="ECO:0000256" key="8">
    <source>
        <dbReference type="ARBA" id="ARBA00023285"/>
    </source>
</evidence>
<evidence type="ECO:0000256" key="7">
    <source>
        <dbReference type="ARBA" id="ARBA00023157"/>
    </source>
</evidence>
<dbReference type="Gene3D" id="3.20.70.20">
    <property type="match status" value="1"/>
</dbReference>
<dbReference type="CDD" id="cd02888">
    <property type="entry name" value="RNR_II_dimer"/>
    <property type="match status" value="1"/>
</dbReference>
<name>A0A0F9E6D0_9ZZZZ</name>
<dbReference type="GO" id="GO:0009263">
    <property type="term" value="P:deoxyribonucleotide biosynthetic process"/>
    <property type="evidence" value="ECO:0007669"/>
    <property type="project" value="InterPro"/>
</dbReference>
<comment type="catalytic activity">
    <reaction evidence="9">
        <text>a 2'-deoxyribonucleoside 5'-diphosphate + [thioredoxin]-disulfide + H2O = a ribonucleoside 5'-diphosphate + [thioredoxin]-dithiol</text>
        <dbReference type="Rhea" id="RHEA:23252"/>
        <dbReference type="Rhea" id="RHEA-COMP:10698"/>
        <dbReference type="Rhea" id="RHEA-COMP:10700"/>
        <dbReference type="ChEBI" id="CHEBI:15377"/>
        <dbReference type="ChEBI" id="CHEBI:29950"/>
        <dbReference type="ChEBI" id="CHEBI:50058"/>
        <dbReference type="ChEBI" id="CHEBI:57930"/>
        <dbReference type="ChEBI" id="CHEBI:73316"/>
        <dbReference type="EC" id="1.17.4.1"/>
    </reaction>
</comment>
<protein>
    <recommendedName>
        <fullName evidence="3">ribonucleoside-diphosphate reductase</fullName>
        <ecNumber evidence="3">1.17.4.1</ecNumber>
    </recommendedName>
</protein>
<gene>
    <name evidence="12" type="ORF">LCGC14_2113500</name>
</gene>
<evidence type="ECO:0000256" key="2">
    <source>
        <dbReference type="ARBA" id="ARBA00007405"/>
    </source>
</evidence>
<dbReference type="GO" id="GO:0031419">
    <property type="term" value="F:cobalamin binding"/>
    <property type="evidence" value="ECO:0007669"/>
    <property type="project" value="UniProtKB-KW"/>
</dbReference>
<dbReference type="GO" id="GO:0004748">
    <property type="term" value="F:ribonucleoside-diphosphate reductase activity, thioredoxin disulfide as acceptor"/>
    <property type="evidence" value="ECO:0007669"/>
    <property type="project" value="UniProtKB-EC"/>
</dbReference>
<dbReference type="InterPro" id="IPR036844">
    <property type="entry name" value="Hint_dom_sf"/>
</dbReference>
<keyword evidence="8" id="KW-0170">Cobalt</keyword>
<dbReference type="InterPro" id="IPR000788">
    <property type="entry name" value="RNR_lg_C"/>
</dbReference>
<dbReference type="UniPathway" id="UPA00326"/>
<keyword evidence="4" id="KW-0846">Cobalamin</keyword>